<evidence type="ECO:0000259" key="2">
    <source>
        <dbReference type="Pfam" id="PF13354"/>
    </source>
</evidence>
<keyword evidence="1" id="KW-0732">Signal</keyword>
<protein>
    <submittedName>
        <fullName evidence="3">Beta-lactamase enzyme family protein</fullName>
    </submittedName>
</protein>
<dbReference type="AlphaFoldDB" id="A0A1K1T3W8"/>
<feature type="signal peptide" evidence="1">
    <location>
        <begin position="1"/>
        <end position="22"/>
    </location>
</feature>
<dbReference type="Gene3D" id="3.10.450.280">
    <property type="match status" value="1"/>
</dbReference>
<dbReference type="EMBL" id="FPJG01000006">
    <property type="protein sequence ID" value="SFW91220.1"/>
    <property type="molecule type" value="Genomic_DNA"/>
</dbReference>
<dbReference type="SUPFAM" id="SSF56601">
    <property type="entry name" value="beta-lactamase/transpeptidase-like"/>
    <property type="match status" value="1"/>
</dbReference>
<dbReference type="InterPro" id="IPR012338">
    <property type="entry name" value="Beta-lactam/transpept-like"/>
</dbReference>
<dbReference type="Gene3D" id="3.40.710.10">
    <property type="entry name" value="DD-peptidase/beta-lactamase superfamily"/>
    <property type="match status" value="1"/>
</dbReference>
<evidence type="ECO:0000313" key="3">
    <source>
        <dbReference type="EMBL" id="SFW91220.1"/>
    </source>
</evidence>
<evidence type="ECO:0000256" key="1">
    <source>
        <dbReference type="SAM" id="SignalP"/>
    </source>
</evidence>
<dbReference type="Proteomes" id="UP000182740">
    <property type="component" value="Unassembled WGS sequence"/>
</dbReference>
<dbReference type="OrthoDB" id="108135at2"/>
<organism evidence="3 4">
    <name type="scientific">Amycolatopsis australiensis</name>
    <dbReference type="NCBI Taxonomy" id="546364"/>
    <lineage>
        <taxon>Bacteria</taxon>
        <taxon>Bacillati</taxon>
        <taxon>Actinomycetota</taxon>
        <taxon>Actinomycetes</taxon>
        <taxon>Pseudonocardiales</taxon>
        <taxon>Pseudonocardiaceae</taxon>
        <taxon>Amycolatopsis</taxon>
    </lineage>
</organism>
<dbReference type="STRING" id="546364.SAMN04489730_7872"/>
<dbReference type="GO" id="GO:0030655">
    <property type="term" value="P:beta-lactam antibiotic catabolic process"/>
    <property type="evidence" value="ECO:0007669"/>
    <property type="project" value="InterPro"/>
</dbReference>
<feature type="domain" description="Beta-lactamase class A catalytic" evidence="2">
    <location>
        <begin position="160"/>
        <end position="259"/>
    </location>
</feature>
<dbReference type="RefSeq" id="WP_143168784.1">
    <property type="nucleotide sequence ID" value="NZ_FPJG01000006.1"/>
</dbReference>
<dbReference type="PANTHER" id="PTHR35333:SF5">
    <property type="entry name" value="CONSERVED LIPOPROTEIN LPQF-RELATED"/>
    <property type="match status" value="1"/>
</dbReference>
<proteinExistence type="predicted"/>
<dbReference type="InterPro" id="IPR045155">
    <property type="entry name" value="Beta-lactam_cat"/>
</dbReference>
<feature type="chain" id="PRO_5012521050" evidence="1">
    <location>
        <begin position="23"/>
        <end position="432"/>
    </location>
</feature>
<reference evidence="4" key="1">
    <citation type="submission" date="2016-11" db="EMBL/GenBank/DDBJ databases">
        <authorList>
            <person name="Varghese N."/>
            <person name="Submissions S."/>
        </authorList>
    </citation>
    <scope>NUCLEOTIDE SEQUENCE [LARGE SCALE GENOMIC DNA]</scope>
    <source>
        <strain evidence="4">DSM 44671</strain>
    </source>
</reference>
<evidence type="ECO:0000313" key="4">
    <source>
        <dbReference type="Proteomes" id="UP000182740"/>
    </source>
</evidence>
<dbReference type="GO" id="GO:0046677">
    <property type="term" value="P:response to antibiotic"/>
    <property type="evidence" value="ECO:0007669"/>
    <property type="project" value="InterPro"/>
</dbReference>
<dbReference type="InterPro" id="IPR000871">
    <property type="entry name" value="Beta-lactam_class-A"/>
</dbReference>
<accession>A0A1K1T3W8</accession>
<dbReference type="Pfam" id="PF13354">
    <property type="entry name" value="Beta-lactamase2"/>
    <property type="match status" value="1"/>
</dbReference>
<dbReference type="PANTHER" id="PTHR35333">
    <property type="entry name" value="BETA-LACTAMASE"/>
    <property type="match status" value="1"/>
</dbReference>
<dbReference type="GO" id="GO:0008800">
    <property type="term" value="F:beta-lactamase activity"/>
    <property type="evidence" value="ECO:0007669"/>
    <property type="project" value="InterPro"/>
</dbReference>
<gene>
    <name evidence="3" type="ORF">SAMN04489730_7872</name>
</gene>
<keyword evidence="4" id="KW-1185">Reference proteome</keyword>
<name>A0A1K1T3W8_9PSEU</name>
<sequence length="432" mass="45773">MRAAIAGVAVVLAPLVGPAAQAAEVATAAQQLEWVVDATGRVPVPDAEVREHVAQVLLTAAGGTAGINAALARLGPVQVKRVVTETPDHVEAAVHGSADDYRLDLHVDAAGLIDSLRASPDDPAPSSWPEVDAQLAALGARVSFGASEILPDGSCRDVHGVRDDVQRPLGSAFKLYVLGALGRAVAEHKASWTEQLAIRDDWKSLPSGVLQNQPAGMRLPLSEYADKMISISDNTATDHLIHRLGRDAVQWQLTAFGNQRPSANVPFLTTKAMFELKATQYPARADAYLALPRWARPAAVAGLERLPLTGLQGWQAPEKIDDIEWFGSPDDMCRAFSGLQQENQPEIAHALSLNDGGLGLDRAKFPEVWFKGGSEPGVLTLNYLARTADGRSLVTSVMVSDPAAPLDENHVAARGIAVAKGAMALLAATLRP</sequence>